<dbReference type="WBParaSite" id="ECPE_0000362801-mRNA-1">
    <property type="protein sequence ID" value="ECPE_0000362801-mRNA-1"/>
    <property type="gene ID" value="ECPE_0000362801"/>
</dbReference>
<keyword evidence="3" id="KW-1185">Reference proteome</keyword>
<organism evidence="4">
    <name type="scientific">Echinostoma caproni</name>
    <dbReference type="NCBI Taxonomy" id="27848"/>
    <lineage>
        <taxon>Eukaryota</taxon>
        <taxon>Metazoa</taxon>
        <taxon>Spiralia</taxon>
        <taxon>Lophotrochozoa</taxon>
        <taxon>Platyhelminthes</taxon>
        <taxon>Trematoda</taxon>
        <taxon>Digenea</taxon>
        <taxon>Plagiorchiida</taxon>
        <taxon>Echinostomata</taxon>
        <taxon>Echinostomatoidea</taxon>
        <taxon>Echinostomatidae</taxon>
        <taxon>Echinostoma</taxon>
    </lineage>
</organism>
<dbReference type="Proteomes" id="UP000272942">
    <property type="component" value="Unassembled WGS sequence"/>
</dbReference>
<protein>
    <submittedName>
        <fullName evidence="2 4">Uncharacterized protein</fullName>
    </submittedName>
</protein>
<evidence type="ECO:0000313" key="3">
    <source>
        <dbReference type="Proteomes" id="UP000272942"/>
    </source>
</evidence>
<accession>A0A183A9J0</accession>
<evidence type="ECO:0000313" key="2">
    <source>
        <dbReference type="EMBL" id="VDP70068.1"/>
    </source>
</evidence>
<dbReference type="EMBL" id="UZAN01040561">
    <property type="protein sequence ID" value="VDP70068.1"/>
    <property type="molecule type" value="Genomic_DNA"/>
</dbReference>
<evidence type="ECO:0000313" key="4">
    <source>
        <dbReference type="WBParaSite" id="ECPE_0000362801-mRNA-1"/>
    </source>
</evidence>
<feature type="compositionally biased region" description="Basic and acidic residues" evidence="1">
    <location>
        <begin position="116"/>
        <end position="128"/>
    </location>
</feature>
<proteinExistence type="predicted"/>
<feature type="region of interest" description="Disordered" evidence="1">
    <location>
        <begin position="54"/>
        <end position="128"/>
    </location>
</feature>
<sequence length="128" mass="14572">MSHLDRNRNQALRGQESHLDDMIQIHPVRQWNISTLNRSVTKSLTSTWLTYTNRGELQTQDNLNESDGWLATPDTDPLSLEPSGSHNHSRVNSREDDTDTELIMVGVQQQKLDNPTVHEDNLSSPRDA</sequence>
<feature type="compositionally biased region" description="Polar residues" evidence="1">
    <location>
        <begin position="54"/>
        <end position="65"/>
    </location>
</feature>
<gene>
    <name evidence="2" type="ORF">ECPE_LOCUS3625</name>
</gene>
<reference evidence="4" key="1">
    <citation type="submission" date="2016-06" db="UniProtKB">
        <authorList>
            <consortium name="WormBaseParasite"/>
        </authorList>
    </citation>
    <scope>IDENTIFICATION</scope>
</reference>
<evidence type="ECO:0000256" key="1">
    <source>
        <dbReference type="SAM" id="MobiDB-lite"/>
    </source>
</evidence>
<name>A0A183A9J0_9TREM</name>
<dbReference type="AlphaFoldDB" id="A0A183A9J0"/>
<reference evidence="2 3" key="2">
    <citation type="submission" date="2018-11" db="EMBL/GenBank/DDBJ databases">
        <authorList>
            <consortium name="Pathogen Informatics"/>
        </authorList>
    </citation>
    <scope>NUCLEOTIDE SEQUENCE [LARGE SCALE GENOMIC DNA]</scope>
    <source>
        <strain evidence="2 3">Egypt</strain>
    </source>
</reference>